<sequence>MVKCTWLTPTGAQVSKIMAVLRQHFARWGAPESISTDGGTNLTSEEVSKFMESWGVAMRTSSAHFPQSNGRAEVAVKSAKRLLRDNSTPGGSLNIDKFPKAMLQYLNTPLREGDKSPAQLATGRQLRDDAPSTLQDG</sequence>
<dbReference type="PANTHER" id="PTHR37984">
    <property type="entry name" value="PROTEIN CBG26694"/>
    <property type="match status" value="1"/>
</dbReference>
<dbReference type="InterPro" id="IPR012337">
    <property type="entry name" value="RNaseH-like_sf"/>
</dbReference>
<dbReference type="SUPFAM" id="SSF53098">
    <property type="entry name" value="Ribonuclease H-like"/>
    <property type="match status" value="1"/>
</dbReference>
<evidence type="ECO:0000313" key="3">
    <source>
        <dbReference type="EMBL" id="JAI57679.1"/>
    </source>
</evidence>
<accession>A0A0P4VXI1</accession>
<dbReference type="InterPro" id="IPR001584">
    <property type="entry name" value="Integrase_cat-core"/>
</dbReference>
<feature type="region of interest" description="Disordered" evidence="1">
    <location>
        <begin position="108"/>
        <end position="137"/>
    </location>
</feature>
<proteinExistence type="predicted"/>
<dbReference type="InterPro" id="IPR036397">
    <property type="entry name" value="RNaseH_sf"/>
</dbReference>
<dbReference type="AlphaFoldDB" id="A0A0P4VXI1"/>
<dbReference type="Gene3D" id="3.30.420.10">
    <property type="entry name" value="Ribonuclease H-like superfamily/Ribonuclease H"/>
    <property type="match status" value="1"/>
</dbReference>
<dbReference type="EMBL" id="GDRN01105756">
    <property type="protein sequence ID" value="JAI57679.1"/>
    <property type="molecule type" value="Transcribed_RNA"/>
</dbReference>
<dbReference type="GO" id="GO:0015074">
    <property type="term" value="P:DNA integration"/>
    <property type="evidence" value="ECO:0007669"/>
    <property type="project" value="InterPro"/>
</dbReference>
<evidence type="ECO:0000256" key="1">
    <source>
        <dbReference type="SAM" id="MobiDB-lite"/>
    </source>
</evidence>
<protein>
    <recommendedName>
        <fullName evidence="2">Integrase catalytic domain-containing protein</fullName>
    </recommendedName>
</protein>
<dbReference type="InterPro" id="IPR050951">
    <property type="entry name" value="Retrovirus_Pol_polyprotein"/>
</dbReference>
<dbReference type="PROSITE" id="PS50994">
    <property type="entry name" value="INTEGRASE"/>
    <property type="match status" value="1"/>
</dbReference>
<name>A0A0P4VXI1_SCYOL</name>
<reference evidence="3" key="1">
    <citation type="submission" date="2015-09" db="EMBL/GenBank/DDBJ databases">
        <title>Scylla olivacea transcriptome.</title>
        <authorList>
            <person name="Ikhwanuddin M."/>
        </authorList>
    </citation>
    <scope>NUCLEOTIDE SEQUENCE</scope>
</reference>
<feature type="domain" description="Integrase catalytic" evidence="2">
    <location>
        <begin position="1"/>
        <end position="125"/>
    </location>
</feature>
<dbReference type="GO" id="GO:0003676">
    <property type="term" value="F:nucleic acid binding"/>
    <property type="evidence" value="ECO:0007669"/>
    <property type="project" value="InterPro"/>
</dbReference>
<dbReference type="PANTHER" id="PTHR37984:SF7">
    <property type="entry name" value="INTEGRASE CATALYTIC DOMAIN-CONTAINING PROTEIN"/>
    <property type="match status" value="1"/>
</dbReference>
<evidence type="ECO:0000259" key="2">
    <source>
        <dbReference type="PROSITE" id="PS50994"/>
    </source>
</evidence>
<organism evidence="3">
    <name type="scientific">Scylla olivacea</name>
    <name type="common">Orange mud crab</name>
    <name type="synonym">Cancer olivacea</name>
    <dbReference type="NCBI Taxonomy" id="85551"/>
    <lineage>
        <taxon>Eukaryota</taxon>
        <taxon>Metazoa</taxon>
        <taxon>Ecdysozoa</taxon>
        <taxon>Arthropoda</taxon>
        <taxon>Crustacea</taxon>
        <taxon>Multicrustacea</taxon>
        <taxon>Malacostraca</taxon>
        <taxon>Eumalacostraca</taxon>
        <taxon>Eucarida</taxon>
        <taxon>Decapoda</taxon>
        <taxon>Pleocyemata</taxon>
        <taxon>Brachyura</taxon>
        <taxon>Eubrachyura</taxon>
        <taxon>Portunoidea</taxon>
        <taxon>Portunidae</taxon>
        <taxon>Portuninae</taxon>
        <taxon>Scylla</taxon>
    </lineage>
</organism>